<dbReference type="HOGENOM" id="CLU_2710189_0_0_1"/>
<gene>
    <name evidence="1" type="ORF">PITG_08889</name>
</gene>
<dbReference type="AlphaFoldDB" id="D0NDF4"/>
<sequence>MTYATSIPTMAPVLTPPELSAGVTTTISFQPASSLVKLLDGLPTLSRSLEAKLLLLLEVERVLTDTLVLASLA</sequence>
<dbReference type="EMBL" id="DS028133">
    <property type="protein sequence ID" value="EEY56111.1"/>
    <property type="molecule type" value="Genomic_DNA"/>
</dbReference>
<evidence type="ECO:0000313" key="2">
    <source>
        <dbReference type="Proteomes" id="UP000006643"/>
    </source>
</evidence>
<dbReference type="VEuPathDB" id="FungiDB:PITG_08889"/>
<dbReference type="GeneID" id="9462156"/>
<organism evidence="1 2">
    <name type="scientific">Phytophthora infestans (strain T30-4)</name>
    <name type="common">Potato late blight agent</name>
    <dbReference type="NCBI Taxonomy" id="403677"/>
    <lineage>
        <taxon>Eukaryota</taxon>
        <taxon>Sar</taxon>
        <taxon>Stramenopiles</taxon>
        <taxon>Oomycota</taxon>
        <taxon>Peronosporomycetes</taxon>
        <taxon>Peronosporales</taxon>
        <taxon>Peronosporaceae</taxon>
        <taxon>Phytophthora</taxon>
    </lineage>
</organism>
<name>D0NDF4_PHYIT</name>
<dbReference type="Proteomes" id="UP000006643">
    <property type="component" value="Unassembled WGS sequence"/>
</dbReference>
<evidence type="ECO:0000313" key="1">
    <source>
        <dbReference type="EMBL" id="EEY56111.1"/>
    </source>
</evidence>
<dbReference type="KEGG" id="pif:PITG_08889"/>
<keyword evidence="2" id="KW-1185">Reference proteome</keyword>
<proteinExistence type="predicted"/>
<protein>
    <submittedName>
        <fullName evidence="1">Uncharacterized protein</fullName>
    </submittedName>
</protein>
<accession>D0NDF4</accession>
<dbReference type="InParanoid" id="D0NDF4"/>
<reference evidence="2" key="1">
    <citation type="journal article" date="2009" name="Nature">
        <title>Genome sequence and analysis of the Irish potato famine pathogen Phytophthora infestans.</title>
        <authorList>
            <consortium name="The Broad Institute Genome Sequencing Platform"/>
            <person name="Haas B.J."/>
            <person name="Kamoun S."/>
            <person name="Zody M.C."/>
            <person name="Jiang R.H."/>
            <person name="Handsaker R.E."/>
            <person name="Cano L.M."/>
            <person name="Grabherr M."/>
            <person name="Kodira C.D."/>
            <person name="Raffaele S."/>
            <person name="Torto-Alalibo T."/>
            <person name="Bozkurt T.O."/>
            <person name="Ah-Fong A.M."/>
            <person name="Alvarado L."/>
            <person name="Anderson V.L."/>
            <person name="Armstrong M.R."/>
            <person name="Avrova A."/>
            <person name="Baxter L."/>
            <person name="Beynon J."/>
            <person name="Boevink P.C."/>
            <person name="Bollmann S.R."/>
            <person name="Bos J.I."/>
            <person name="Bulone V."/>
            <person name="Cai G."/>
            <person name="Cakir C."/>
            <person name="Carrington J.C."/>
            <person name="Chawner M."/>
            <person name="Conti L."/>
            <person name="Costanzo S."/>
            <person name="Ewan R."/>
            <person name="Fahlgren N."/>
            <person name="Fischbach M.A."/>
            <person name="Fugelstad J."/>
            <person name="Gilroy E.M."/>
            <person name="Gnerre S."/>
            <person name="Green P.J."/>
            <person name="Grenville-Briggs L.J."/>
            <person name="Griffith J."/>
            <person name="Grunwald N.J."/>
            <person name="Horn K."/>
            <person name="Horner N.R."/>
            <person name="Hu C.H."/>
            <person name="Huitema E."/>
            <person name="Jeong D.H."/>
            <person name="Jones A.M."/>
            <person name="Jones J.D."/>
            <person name="Jones R.W."/>
            <person name="Karlsson E.K."/>
            <person name="Kunjeti S.G."/>
            <person name="Lamour K."/>
            <person name="Liu Z."/>
            <person name="Ma L."/>
            <person name="Maclean D."/>
            <person name="Chibucos M.C."/>
            <person name="McDonald H."/>
            <person name="McWalters J."/>
            <person name="Meijer H.J."/>
            <person name="Morgan W."/>
            <person name="Morris P.F."/>
            <person name="Munro C.A."/>
            <person name="O'Neill K."/>
            <person name="Ospina-Giraldo M."/>
            <person name="Pinzon A."/>
            <person name="Pritchard L."/>
            <person name="Ramsahoye B."/>
            <person name="Ren Q."/>
            <person name="Restrepo S."/>
            <person name="Roy S."/>
            <person name="Sadanandom A."/>
            <person name="Savidor A."/>
            <person name="Schornack S."/>
            <person name="Schwartz D.C."/>
            <person name="Schumann U.D."/>
            <person name="Schwessinger B."/>
            <person name="Seyer L."/>
            <person name="Sharpe T."/>
            <person name="Silvar C."/>
            <person name="Song J."/>
            <person name="Studholme D.J."/>
            <person name="Sykes S."/>
            <person name="Thines M."/>
            <person name="van de Vondervoort P.J."/>
            <person name="Phuntumart V."/>
            <person name="Wawra S."/>
            <person name="Weide R."/>
            <person name="Win J."/>
            <person name="Young C."/>
            <person name="Zhou S."/>
            <person name="Fry W."/>
            <person name="Meyers B.C."/>
            <person name="van West P."/>
            <person name="Ristaino J."/>
            <person name="Govers F."/>
            <person name="Birch P.R."/>
            <person name="Whisson S.C."/>
            <person name="Judelson H.S."/>
            <person name="Nusbaum C."/>
        </authorList>
    </citation>
    <scope>NUCLEOTIDE SEQUENCE [LARGE SCALE GENOMIC DNA]</scope>
    <source>
        <strain evidence="2">T30-4</strain>
    </source>
</reference>
<dbReference type="RefSeq" id="XP_002902941.1">
    <property type="nucleotide sequence ID" value="XM_002902895.1"/>
</dbReference>